<dbReference type="PRINTS" id="PR00036">
    <property type="entry name" value="HTHLACI"/>
</dbReference>
<dbReference type="EMBL" id="BDUF01000018">
    <property type="protein sequence ID" value="GAX89264.1"/>
    <property type="molecule type" value="Genomic_DNA"/>
</dbReference>
<dbReference type="RefSeq" id="WP_096180956.1">
    <property type="nucleotide sequence ID" value="NZ_BDUF01000018.1"/>
</dbReference>
<keyword evidence="6" id="KW-1185">Reference proteome</keyword>
<dbReference type="GO" id="GO:0003700">
    <property type="term" value="F:DNA-binding transcription factor activity"/>
    <property type="evidence" value="ECO:0007669"/>
    <property type="project" value="TreeGrafter"/>
</dbReference>
<evidence type="ECO:0000256" key="3">
    <source>
        <dbReference type="ARBA" id="ARBA00023163"/>
    </source>
</evidence>
<dbReference type="SMART" id="SM00354">
    <property type="entry name" value="HTH_LACI"/>
    <property type="match status" value="1"/>
</dbReference>
<proteinExistence type="predicted"/>
<evidence type="ECO:0000259" key="4">
    <source>
        <dbReference type="PROSITE" id="PS50932"/>
    </source>
</evidence>
<evidence type="ECO:0000256" key="2">
    <source>
        <dbReference type="ARBA" id="ARBA00023125"/>
    </source>
</evidence>
<sequence length="332" mass="36734">MVSSKDVAKMAGVSQSTVSRVLNNPASVKPVTRNKVLNAMKELSYHPNLIARSLVTNSTRTIALITGTLYNGFFVETTNSIINLATSRGFKTLVYFEGAMKLRDVFDSLRGQKVDGILLSSITLDDPMFEEIKRSQIPYMMFNRRPRDGGNYVVLDNLLAGEIITRHLLDLGHQRIAYISGETNVSTFFERKLGVQKALSEAGTSLQPELFHVIDTNPTDVEKVTLKLMHMSQPPTAILCATDAMAFACMDAILSLGLRIPDDVSLAGIDDISMASHHAIQLTSVGHHKFRMGEIAAENLIEMIEHGFSPDHPRQIVLQPELVIRKTTGRKK</sequence>
<keyword evidence="2" id="KW-0238">DNA-binding</keyword>
<dbReference type="SUPFAM" id="SSF53822">
    <property type="entry name" value="Periplasmic binding protein-like I"/>
    <property type="match status" value="1"/>
</dbReference>
<evidence type="ECO:0000313" key="6">
    <source>
        <dbReference type="Proteomes" id="UP000217785"/>
    </source>
</evidence>
<dbReference type="PANTHER" id="PTHR30146">
    <property type="entry name" value="LACI-RELATED TRANSCRIPTIONAL REPRESSOR"/>
    <property type="match status" value="1"/>
</dbReference>
<dbReference type="Gene3D" id="3.40.50.2300">
    <property type="match status" value="2"/>
</dbReference>
<reference evidence="6" key="1">
    <citation type="submission" date="2017-07" db="EMBL/GenBank/DDBJ databases">
        <title>Draft genome sequence of Effusibacillus lacus strain skLN1.</title>
        <authorList>
            <person name="Watanabe M."/>
            <person name="Kojima H."/>
            <person name="Fukui M."/>
        </authorList>
    </citation>
    <scope>NUCLEOTIDE SEQUENCE [LARGE SCALE GENOMIC DNA]</scope>
    <source>
        <strain evidence="6">skLN1</strain>
    </source>
</reference>
<evidence type="ECO:0000256" key="1">
    <source>
        <dbReference type="ARBA" id="ARBA00023015"/>
    </source>
</evidence>
<dbReference type="InterPro" id="IPR010982">
    <property type="entry name" value="Lambda_DNA-bd_dom_sf"/>
</dbReference>
<comment type="caution">
    <text evidence="5">The sequence shown here is derived from an EMBL/GenBank/DDBJ whole genome shotgun (WGS) entry which is preliminary data.</text>
</comment>
<protein>
    <submittedName>
        <fullName evidence="5">LacI family transcriptional regulator</fullName>
    </submittedName>
</protein>
<evidence type="ECO:0000313" key="5">
    <source>
        <dbReference type="EMBL" id="GAX89264.1"/>
    </source>
</evidence>
<keyword evidence="3" id="KW-0804">Transcription</keyword>
<dbReference type="PROSITE" id="PS50932">
    <property type="entry name" value="HTH_LACI_2"/>
    <property type="match status" value="1"/>
</dbReference>
<dbReference type="Gene3D" id="1.10.260.40">
    <property type="entry name" value="lambda repressor-like DNA-binding domains"/>
    <property type="match status" value="1"/>
</dbReference>
<gene>
    <name evidence="5" type="ORF">EFBL_0882</name>
</gene>
<organism evidence="5 6">
    <name type="scientific">Effusibacillus lacus</name>
    <dbReference type="NCBI Taxonomy" id="1348429"/>
    <lineage>
        <taxon>Bacteria</taxon>
        <taxon>Bacillati</taxon>
        <taxon>Bacillota</taxon>
        <taxon>Bacilli</taxon>
        <taxon>Bacillales</taxon>
        <taxon>Alicyclobacillaceae</taxon>
        <taxon>Effusibacillus</taxon>
    </lineage>
</organism>
<name>A0A292YLK9_9BACL</name>
<dbReference type="InterPro" id="IPR046335">
    <property type="entry name" value="LacI/GalR-like_sensor"/>
</dbReference>
<keyword evidence="1" id="KW-0805">Transcription regulation</keyword>
<feature type="domain" description="HTH lacI-type" evidence="4">
    <location>
        <begin position="2"/>
        <end position="56"/>
    </location>
</feature>
<dbReference type="Pfam" id="PF13377">
    <property type="entry name" value="Peripla_BP_3"/>
    <property type="match status" value="1"/>
</dbReference>
<dbReference type="Pfam" id="PF00356">
    <property type="entry name" value="LacI"/>
    <property type="match status" value="1"/>
</dbReference>
<dbReference type="InterPro" id="IPR028082">
    <property type="entry name" value="Peripla_BP_I"/>
</dbReference>
<dbReference type="GO" id="GO:0000976">
    <property type="term" value="F:transcription cis-regulatory region binding"/>
    <property type="evidence" value="ECO:0007669"/>
    <property type="project" value="TreeGrafter"/>
</dbReference>
<dbReference type="CDD" id="cd01392">
    <property type="entry name" value="HTH_LacI"/>
    <property type="match status" value="1"/>
</dbReference>
<dbReference type="PANTHER" id="PTHR30146:SF109">
    <property type="entry name" value="HTH-TYPE TRANSCRIPTIONAL REGULATOR GALS"/>
    <property type="match status" value="1"/>
</dbReference>
<dbReference type="Proteomes" id="UP000217785">
    <property type="component" value="Unassembled WGS sequence"/>
</dbReference>
<dbReference type="InterPro" id="IPR000843">
    <property type="entry name" value="HTH_LacI"/>
</dbReference>
<accession>A0A292YLK9</accession>
<dbReference type="CDD" id="cd06267">
    <property type="entry name" value="PBP1_LacI_sugar_binding-like"/>
    <property type="match status" value="1"/>
</dbReference>
<dbReference type="AlphaFoldDB" id="A0A292YLK9"/>
<dbReference type="SUPFAM" id="SSF47413">
    <property type="entry name" value="lambda repressor-like DNA-binding domains"/>
    <property type="match status" value="1"/>
</dbReference>